<keyword evidence="1" id="KW-0812">Transmembrane</keyword>
<keyword evidence="3" id="KW-1185">Reference proteome</keyword>
<reference evidence="2" key="1">
    <citation type="submission" date="2022-08" db="UniProtKB">
        <authorList>
            <consortium name="EnsemblMetazoa"/>
        </authorList>
    </citation>
    <scope>IDENTIFICATION</scope>
    <source>
        <strain evidence="2">05x7-T-G4-1.051#20</strain>
    </source>
</reference>
<dbReference type="Proteomes" id="UP000005408">
    <property type="component" value="Unassembled WGS sequence"/>
</dbReference>
<evidence type="ECO:0008006" key="4">
    <source>
        <dbReference type="Google" id="ProtNLM"/>
    </source>
</evidence>
<feature type="transmembrane region" description="Helical" evidence="1">
    <location>
        <begin position="43"/>
        <end position="62"/>
    </location>
</feature>
<dbReference type="EnsemblMetazoa" id="G22398.1">
    <property type="protein sequence ID" value="G22398.1:cds"/>
    <property type="gene ID" value="G22398"/>
</dbReference>
<protein>
    <recommendedName>
        <fullName evidence="4">Transmembrane protein</fullName>
    </recommendedName>
</protein>
<accession>A0A8W8K792</accession>
<evidence type="ECO:0000313" key="3">
    <source>
        <dbReference type="Proteomes" id="UP000005408"/>
    </source>
</evidence>
<keyword evidence="1" id="KW-0472">Membrane</keyword>
<keyword evidence="1" id="KW-1133">Transmembrane helix</keyword>
<dbReference type="AlphaFoldDB" id="A0A8W8K792"/>
<evidence type="ECO:0000256" key="1">
    <source>
        <dbReference type="SAM" id="Phobius"/>
    </source>
</evidence>
<organism evidence="2 3">
    <name type="scientific">Magallana gigas</name>
    <name type="common">Pacific oyster</name>
    <name type="synonym">Crassostrea gigas</name>
    <dbReference type="NCBI Taxonomy" id="29159"/>
    <lineage>
        <taxon>Eukaryota</taxon>
        <taxon>Metazoa</taxon>
        <taxon>Spiralia</taxon>
        <taxon>Lophotrochozoa</taxon>
        <taxon>Mollusca</taxon>
        <taxon>Bivalvia</taxon>
        <taxon>Autobranchia</taxon>
        <taxon>Pteriomorphia</taxon>
        <taxon>Ostreida</taxon>
        <taxon>Ostreoidea</taxon>
        <taxon>Ostreidae</taxon>
        <taxon>Magallana</taxon>
    </lineage>
</organism>
<evidence type="ECO:0000313" key="2">
    <source>
        <dbReference type="EnsemblMetazoa" id="G22398.1:cds"/>
    </source>
</evidence>
<proteinExistence type="predicted"/>
<sequence length="113" mass="13038">MYLNWLSLLLTKFSQIEVLHLSKVETAESQKLHLPIWFRYLEYALLTLVSLTGVMAMGCACLKCCRAVGILKANNDDDDEKRDESGIRRFKLDFVIPVNIQNPRRTGLDFLFD</sequence>
<name>A0A8W8K792_MAGGI</name>